<keyword evidence="2" id="KW-1185">Reference proteome</keyword>
<organism evidence="1 2">
    <name type="scientific">Nissabacter archeti</name>
    <dbReference type="NCBI Taxonomy" id="1917880"/>
    <lineage>
        <taxon>Bacteria</taxon>
        <taxon>Pseudomonadati</taxon>
        <taxon>Pseudomonadota</taxon>
        <taxon>Gammaproteobacteria</taxon>
        <taxon>Enterobacterales</taxon>
        <taxon>Yersiniaceae</taxon>
        <taxon>Nissabacter</taxon>
    </lineage>
</organism>
<sequence length="64" mass="7170">MIDVLQQAEVLERIALVAKITTHENCENRDRAVAMLWIAELAERALEQLVQPRSLPKPPGGSLH</sequence>
<reference evidence="1 2" key="1">
    <citation type="submission" date="2020-12" db="EMBL/GenBank/DDBJ databases">
        <authorList>
            <person name="Mcmullen J.G."/>
        </authorList>
    </citation>
    <scope>NUCLEOTIDE SEQUENCE [LARGE SCALE GENOMIC DNA]</scope>
    <source>
        <strain evidence="1 2">JGM97</strain>
    </source>
</reference>
<evidence type="ECO:0000313" key="1">
    <source>
        <dbReference type="EMBL" id="MBS0969133.1"/>
    </source>
</evidence>
<evidence type="ECO:0000313" key="2">
    <source>
        <dbReference type="Proteomes" id="UP000680634"/>
    </source>
</evidence>
<dbReference type="EMBL" id="JAERKB010000006">
    <property type="protein sequence ID" value="MBS0969133.1"/>
    <property type="molecule type" value="Genomic_DNA"/>
</dbReference>
<comment type="caution">
    <text evidence="1">The sequence shown here is derived from an EMBL/GenBank/DDBJ whole genome shotgun (WGS) entry which is preliminary data.</text>
</comment>
<dbReference type="RefSeq" id="WP_212589101.1">
    <property type="nucleotide sequence ID" value="NZ_JAERKB010000006.1"/>
</dbReference>
<dbReference type="Proteomes" id="UP000680634">
    <property type="component" value="Unassembled WGS sequence"/>
</dbReference>
<name>A0ABS5JGP9_9GAMM</name>
<accession>A0ABS5JGP9</accession>
<protein>
    <recommendedName>
        <fullName evidence="3">Prophage protein</fullName>
    </recommendedName>
</protein>
<reference evidence="2" key="2">
    <citation type="submission" date="2023-07" db="EMBL/GenBank/DDBJ databases">
        <title>Genome-inferred correspondence between phylogeny and metabolic traits in the wild Drosophila gut microbiome.</title>
        <authorList>
            <person name="Bueno E."/>
            <person name="Blow F."/>
            <person name="Douglas A.E."/>
        </authorList>
    </citation>
    <scope>NUCLEOTIDE SEQUENCE [LARGE SCALE GENOMIC DNA]</scope>
    <source>
        <strain evidence="2">JGM97</strain>
    </source>
</reference>
<proteinExistence type="predicted"/>
<gene>
    <name evidence="1" type="ORF">JK232_09515</name>
</gene>
<evidence type="ECO:0008006" key="3">
    <source>
        <dbReference type="Google" id="ProtNLM"/>
    </source>
</evidence>